<dbReference type="AlphaFoldDB" id="A0AB40A6C8"/>
<feature type="compositionally biased region" description="Basic and acidic residues" evidence="2">
    <location>
        <begin position="162"/>
        <end position="178"/>
    </location>
</feature>
<evidence type="ECO:0000313" key="5">
    <source>
        <dbReference type="RefSeq" id="XP_036672408.3"/>
    </source>
</evidence>
<protein>
    <submittedName>
        <fullName evidence="5">Uncharacterized protein t-Grip128</fullName>
    </submittedName>
</protein>
<name>A0AB40A6C8_DROSZ</name>
<gene>
    <name evidence="5" type="primary">t-Grip128</name>
</gene>
<dbReference type="Pfam" id="PF17681">
    <property type="entry name" value="GCP_N_terminal"/>
    <property type="match status" value="1"/>
</dbReference>
<keyword evidence="4" id="KW-1185">Reference proteome</keyword>
<evidence type="ECO:0000259" key="3">
    <source>
        <dbReference type="Pfam" id="PF17681"/>
    </source>
</evidence>
<dbReference type="RefSeq" id="XP_036672408.3">
    <property type="nucleotide sequence ID" value="XM_036816513.3"/>
</dbReference>
<feature type="domain" description="Gamma tubulin complex component protein N-terminal" evidence="3">
    <location>
        <begin position="423"/>
        <end position="577"/>
    </location>
</feature>
<accession>A0AB40A6C8</accession>
<dbReference type="Proteomes" id="UP001652628">
    <property type="component" value="Chromosome 3"/>
</dbReference>
<dbReference type="GeneID" id="108014458"/>
<organism evidence="4 5">
    <name type="scientific">Drosophila suzukii</name>
    <name type="common">Spotted-wing drosophila fruit fly</name>
    <dbReference type="NCBI Taxonomy" id="28584"/>
    <lineage>
        <taxon>Eukaryota</taxon>
        <taxon>Metazoa</taxon>
        <taxon>Ecdysozoa</taxon>
        <taxon>Arthropoda</taxon>
        <taxon>Hexapoda</taxon>
        <taxon>Insecta</taxon>
        <taxon>Pterygota</taxon>
        <taxon>Neoptera</taxon>
        <taxon>Endopterygota</taxon>
        <taxon>Diptera</taxon>
        <taxon>Brachycera</taxon>
        <taxon>Muscomorpha</taxon>
        <taxon>Ephydroidea</taxon>
        <taxon>Drosophilidae</taxon>
        <taxon>Drosophila</taxon>
        <taxon>Sophophora</taxon>
    </lineage>
</organism>
<evidence type="ECO:0000313" key="4">
    <source>
        <dbReference type="Proteomes" id="UP001652628"/>
    </source>
</evidence>
<feature type="compositionally biased region" description="Low complexity" evidence="2">
    <location>
        <begin position="179"/>
        <end position="196"/>
    </location>
</feature>
<evidence type="ECO:0000256" key="2">
    <source>
        <dbReference type="SAM" id="MobiDB-lite"/>
    </source>
</evidence>
<proteinExistence type="predicted"/>
<dbReference type="GO" id="GO:0005874">
    <property type="term" value="C:microtubule"/>
    <property type="evidence" value="ECO:0007669"/>
    <property type="project" value="UniProtKB-KW"/>
</dbReference>
<evidence type="ECO:0000256" key="1">
    <source>
        <dbReference type="ARBA" id="ARBA00022701"/>
    </source>
</evidence>
<dbReference type="InterPro" id="IPR041470">
    <property type="entry name" value="GCP_N"/>
</dbReference>
<feature type="compositionally biased region" description="Polar residues" evidence="2">
    <location>
        <begin position="203"/>
        <end position="214"/>
    </location>
</feature>
<feature type="region of interest" description="Disordered" evidence="2">
    <location>
        <begin position="162"/>
        <end position="227"/>
    </location>
</feature>
<sequence length="1018" mass="119021">MQENLCQEVIVRNVPQLVDLLLGSPIEGGAKVDGKVDQATFESCHRYAMNHLLFPYQEESSPEAVWTDMNHFMERYRSEKLGEFGETFKQLASVVLNHPIYANHKVKNLQWRIMDFMLCVNYRAFRTVHHNLEEMDKYRKSILEALTLAKKGSVVVRNDVEQKDSEISDVSDTPKAEDNMSFNEENNSNTESQSPSSKEHINSDSADSPPTNKSPDTEPIESLNTSEYRRIPSIKKKYVRFAIEQARKSKEKKISPVQEPIESLETVEHSYITDDKPPSNQIFVKEKFAMKEAKMKLKLNLTLDESTAERPTMVKYFKESNDLFSRIRTPWWHVDVHVFHPPEILASNFTKGYGDYLIYRLRVNRHSVLKISEEHQLLTELIVLFFKSVKSADLQMLDDKMELRTEEPITFALKHVLEGPHLGQIISSLKQMRHLRKFVESHVMQIMSSFGLETLHFFSVALRRLLRPVLEFLVYFEKRLNSGIEVPTLHHFIDTSRCHLERIQLLYDLSKETIEEQASMRSLRVLNTLFTHSSKTTQPKMLRSLSASLLLHSLEAYCHILDSWWSTGDFEDWHEEFPYQRILIEGRTEYTLRKLCVPIEELLSSGLFYIIQRHIFGSSEAVAILFDSRKISDFNSLHGITSKTTLHDSLISGVLGELAPYQTEKIEELNYAPDILQQLESSELDAVRRLFYSFHMETRPDPKKPISFSIEELLRNFQACVHYTPISDIISQELQRLLHRRCLLANSYISDVVKYLQMNNIVRHIRTVYLLINYDLIRSELELFFEFLEKNQLIEASNKLKDIVVNQDPRMGYLFQVSLPKQQPELISLMVSPDPLLNRVISQEQFEQMNICFQLKLNLQLALYQLKKLPTFNNSKPERLVIALRSLQNSLTLALEEQLLKFDKINQILKDFYVIEPEINESTFLIELRINQELFMFRLKERMAEEFGGFPYNCSLQEVLSLSGVFRYRWLRVWALINDYGRQKASNIFEMKYDWLKNNYLQSTLKKCKAIGCVLNHK</sequence>
<reference evidence="5" key="1">
    <citation type="submission" date="2025-08" db="UniProtKB">
        <authorList>
            <consortium name="RefSeq"/>
        </authorList>
    </citation>
    <scope>IDENTIFICATION</scope>
</reference>
<keyword evidence="1" id="KW-0493">Microtubule</keyword>